<feature type="signal peptide" evidence="1">
    <location>
        <begin position="1"/>
        <end position="23"/>
    </location>
</feature>
<dbReference type="Pfam" id="PF22124">
    <property type="entry name" value="Glyco_hydro_95_cat"/>
    <property type="match status" value="1"/>
</dbReference>
<feature type="chain" id="PRO_5040132847" evidence="1">
    <location>
        <begin position="24"/>
        <end position="798"/>
    </location>
</feature>
<dbReference type="PIRSF" id="PIRSF007663">
    <property type="entry name" value="UCP007663"/>
    <property type="match status" value="1"/>
</dbReference>
<dbReference type="GO" id="GO:0004560">
    <property type="term" value="F:alpha-L-fucosidase activity"/>
    <property type="evidence" value="ECO:0007669"/>
    <property type="project" value="InterPro"/>
</dbReference>
<dbReference type="InterPro" id="IPR008928">
    <property type="entry name" value="6-hairpin_glycosidase_sf"/>
</dbReference>
<evidence type="ECO:0000256" key="1">
    <source>
        <dbReference type="SAM" id="SignalP"/>
    </source>
</evidence>
<feature type="domain" description="Alpha fucosidase A-like C-terminal" evidence="3">
    <location>
        <begin position="742"/>
        <end position="790"/>
    </location>
</feature>
<dbReference type="PANTHER" id="PTHR31084">
    <property type="entry name" value="ALPHA-L-FUCOSIDASE 2"/>
    <property type="match status" value="1"/>
</dbReference>
<dbReference type="InterPro" id="IPR049053">
    <property type="entry name" value="AFCA-like_C"/>
</dbReference>
<gene>
    <name evidence="5" type="ORF">K490DRAFT_36441</name>
</gene>
<dbReference type="Pfam" id="PF14498">
    <property type="entry name" value="Glyco_hyd_65N_2"/>
    <property type="match status" value="1"/>
</dbReference>
<dbReference type="SUPFAM" id="SSF48208">
    <property type="entry name" value="Six-hairpin glycosidases"/>
    <property type="match status" value="1"/>
</dbReference>
<keyword evidence="6" id="KW-1185">Reference proteome</keyword>
<evidence type="ECO:0000259" key="4">
    <source>
        <dbReference type="Pfam" id="PF22124"/>
    </source>
</evidence>
<dbReference type="InterPro" id="IPR054363">
    <property type="entry name" value="GH95_cat"/>
</dbReference>
<dbReference type="OrthoDB" id="2848340at2759"/>
<dbReference type="Proteomes" id="UP000799776">
    <property type="component" value="Unassembled WGS sequence"/>
</dbReference>
<evidence type="ECO:0000259" key="3">
    <source>
        <dbReference type="Pfam" id="PF21307"/>
    </source>
</evidence>
<proteinExistence type="predicted"/>
<accession>A0A9P4I0N6</accession>
<dbReference type="InterPro" id="IPR012341">
    <property type="entry name" value="6hp_glycosidase-like_sf"/>
</dbReference>
<keyword evidence="5" id="KW-0378">Hydrolase</keyword>
<feature type="domain" description="Glycosyl hydrolase family 95 catalytic" evidence="4">
    <location>
        <begin position="315"/>
        <end position="727"/>
    </location>
</feature>
<dbReference type="InterPro" id="IPR027414">
    <property type="entry name" value="GH95_N_dom"/>
</dbReference>
<dbReference type="Gene3D" id="1.50.10.10">
    <property type="match status" value="1"/>
</dbReference>
<dbReference type="PANTHER" id="PTHR31084:SF3">
    <property type="entry name" value="ALPHA-FUCOSIDASE A"/>
    <property type="match status" value="1"/>
</dbReference>
<organism evidence="5 6">
    <name type="scientific">Saccharata proteae CBS 121410</name>
    <dbReference type="NCBI Taxonomy" id="1314787"/>
    <lineage>
        <taxon>Eukaryota</taxon>
        <taxon>Fungi</taxon>
        <taxon>Dikarya</taxon>
        <taxon>Ascomycota</taxon>
        <taxon>Pezizomycotina</taxon>
        <taxon>Dothideomycetes</taxon>
        <taxon>Dothideomycetes incertae sedis</taxon>
        <taxon>Botryosphaeriales</taxon>
        <taxon>Saccharataceae</taxon>
        <taxon>Saccharata</taxon>
    </lineage>
</organism>
<sequence>MSLYLLFHVVILSPSLFFSPGSASSARVLWSSTPATYTNIPYEAYPLGNGRIGAWPFGSPGKEKLSLNVDSLWSGGPFQLRNYTGGNPSSEQGRHLPGIRDWVFGNGSGNVTELYGGAQGYGSFRVLGNLTVRVGEAGFGDGMTGFRRSLDLGTGLHRTRFRGSDGRVYQSVVYCSFPDRVCVYGLSSDTALPTVTVAFENVLAPELQELSCGDGYARIRGLTQVGPPVGMRYDAVARVAGVHEGSTYCSNETVGALVIPQMSNRTSLQLVVGAGTDYDQKAGNSESHFGFRGEDPARYVEEITRRAANRGPGLLLKDHIADFEALSNQFHLELPDPLDSADTETSKLIARYNTTPGDPYVDGLLFDYARYLLISSSRENSLPANLQGKWSQTLEGAWDADYHVNINLQMNYWHADQTGLGGLQKGLWDFMEDTWVPRGEETARLVYGGEGWTIHDAINVFGHTAMQDDAQWANYPAAAAWMMQHVWDHFEYSQDIKWFRDQGYPLIKGHARFWLSQLVPDAFFNDSTLVVNPCNSPEHGPTTFGCTHYQQLIQQLFTYILYARDLGIETDTAFVSKVESALAHLDTGIHLSSFGSIKEWKLPDGYGYDFPNDTHRHLSNLYGWFPGYSIAGLANGYANTTIQSAIATSLYSRGNGTGADADSGWEKMWRAACWARLNNTDEADGELRYAVGRNFAGNGLSTYGPWSSGPFQIDANFGVAGAVLGMLVVDLPGSEVVVVGGAIPSRWGGGSVKGLRLRGGGQVDFEWDDDGVVVAASVSGRDRNLKLVNKQGVVFVEI</sequence>
<dbReference type="GO" id="GO:0005975">
    <property type="term" value="P:carbohydrate metabolic process"/>
    <property type="evidence" value="ECO:0007669"/>
    <property type="project" value="InterPro"/>
</dbReference>
<feature type="domain" description="Glycosyl hydrolase family 95 N-terminal" evidence="2">
    <location>
        <begin position="29"/>
        <end position="280"/>
    </location>
</feature>
<dbReference type="InterPro" id="IPR016518">
    <property type="entry name" value="Alpha-L-fucosidase"/>
</dbReference>
<keyword evidence="1" id="KW-0732">Signal</keyword>
<evidence type="ECO:0000313" key="5">
    <source>
        <dbReference type="EMBL" id="KAF2090379.1"/>
    </source>
</evidence>
<dbReference type="Pfam" id="PF21307">
    <property type="entry name" value="Glyco_hydro_95_C"/>
    <property type="match status" value="1"/>
</dbReference>
<comment type="caution">
    <text evidence="5">The sequence shown here is derived from an EMBL/GenBank/DDBJ whole genome shotgun (WGS) entry which is preliminary data.</text>
</comment>
<dbReference type="AlphaFoldDB" id="A0A9P4I0N6"/>
<reference evidence="5" key="1">
    <citation type="journal article" date="2020" name="Stud. Mycol.">
        <title>101 Dothideomycetes genomes: a test case for predicting lifestyles and emergence of pathogens.</title>
        <authorList>
            <person name="Haridas S."/>
            <person name="Albert R."/>
            <person name="Binder M."/>
            <person name="Bloem J."/>
            <person name="Labutti K."/>
            <person name="Salamov A."/>
            <person name="Andreopoulos B."/>
            <person name="Baker S."/>
            <person name="Barry K."/>
            <person name="Bills G."/>
            <person name="Bluhm B."/>
            <person name="Cannon C."/>
            <person name="Castanera R."/>
            <person name="Culley D."/>
            <person name="Daum C."/>
            <person name="Ezra D."/>
            <person name="Gonzalez J."/>
            <person name="Henrissat B."/>
            <person name="Kuo A."/>
            <person name="Liang C."/>
            <person name="Lipzen A."/>
            <person name="Lutzoni F."/>
            <person name="Magnuson J."/>
            <person name="Mondo S."/>
            <person name="Nolan M."/>
            <person name="Ohm R."/>
            <person name="Pangilinan J."/>
            <person name="Park H.-J."/>
            <person name="Ramirez L."/>
            <person name="Alfaro M."/>
            <person name="Sun H."/>
            <person name="Tritt A."/>
            <person name="Yoshinaga Y."/>
            <person name="Zwiers L.-H."/>
            <person name="Turgeon B."/>
            <person name="Goodwin S."/>
            <person name="Spatafora J."/>
            <person name="Crous P."/>
            <person name="Grigoriev I."/>
        </authorList>
    </citation>
    <scope>NUCLEOTIDE SEQUENCE</scope>
    <source>
        <strain evidence="5">CBS 121410</strain>
    </source>
</reference>
<evidence type="ECO:0000313" key="6">
    <source>
        <dbReference type="Proteomes" id="UP000799776"/>
    </source>
</evidence>
<evidence type="ECO:0000259" key="2">
    <source>
        <dbReference type="Pfam" id="PF14498"/>
    </source>
</evidence>
<protein>
    <submittedName>
        <fullName evidence="5">Glycoside hydrolase family 95 protein</fullName>
    </submittedName>
</protein>
<name>A0A9P4I0N6_9PEZI</name>
<dbReference type="EMBL" id="ML978713">
    <property type="protein sequence ID" value="KAF2090379.1"/>
    <property type="molecule type" value="Genomic_DNA"/>
</dbReference>